<dbReference type="InterPro" id="IPR051133">
    <property type="entry name" value="Adapter_Engulfment-Domain"/>
</dbReference>
<dbReference type="Proteomes" id="UP000663879">
    <property type="component" value="Unassembled WGS sequence"/>
</dbReference>
<gene>
    <name evidence="3" type="ORF">OXX778_LOCUS14388</name>
</gene>
<dbReference type="EMBL" id="CAJNOC010002955">
    <property type="protein sequence ID" value="CAF0959846.1"/>
    <property type="molecule type" value="Genomic_DNA"/>
</dbReference>
<dbReference type="OrthoDB" id="5962185at2759"/>
<name>A0A814DSX2_9BILA</name>
<evidence type="ECO:0000256" key="1">
    <source>
        <dbReference type="SAM" id="MobiDB-lite"/>
    </source>
</evidence>
<evidence type="ECO:0000313" key="4">
    <source>
        <dbReference type="Proteomes" id="UP000663879"/>
    </source>
</evidence>
<proteinExistence type="predicted"/>
<protein>
    <recommendedName>
        <fullName evidence="2">PID domain-containing protein</fullName>
    </recommendedName>
</protein>
<feature type="region of interest" description="Disordered" evidence="1">
    <location>
        <begin position="406"/>
        <end position="448"/>
    </location>
</feature>
<accession>A0A814DSX2</accession>
<comment type="caution">
    <text evidence="3">The sequence shown here is derived from an EMBL/GenBank/DDBJ whole genome shotgun (WGS) entry which is preliminary data.</text>
</comment>
<dbReference type="InterPro" id="IPR006020">
    <property type="entry name" value="PTB/PI_dom"/>
</dbReference>
<evidence type="ECO:0000313" key="3">
    <source>
        <dbReference type="EMBL" id="CAF0959846.1"/>
    </source>
</evidence>
<feature type="compositionally biased region" description="Low complexity" evidence="1">
    <location>
        <begin position="416"/>
        <end position="436"/>
    </location>
</feature>
<feature type="domain" description="PID" evidence="2">
    <location>
        <begin position="64"/>
        <end position="230"/>
    </location>
</feature>
<evidence type="ECO:0000259" key="2">
    <source>
        <dbReference type="Pfam" id="PF14719"/>
    </source>
</evidence>
<dbReference type="InterPro" id="IPR011993">
    <property type="entry name" value="PH-like_dom_sf"/>
</dbReference>
<dbReference type="AlphaFoldDB" id="A0A814DSX2"/>
<sequence length="448" mass="51242">MLSSIFGRRKTFTVNNPEINYKVHYLGNVMTCLLRGAFMNTSIKDLNLDTSLNEEEITSNQNFSIDKPVKILWDNHIKHQGQAGIKMTLILTQGGLRVDTKDHGVTEYYGHRIYLVKSHTLNPKLLIWVYQHVGKNLKTEIRCHAALCQSPKHAKTIELLLNEKLKQTFSDYKREKKRLQNSRLCNSKNGGVLQNQLGNRKRAFRNITQNYKPPVQHGMCSAPKLDDVLEEDEEIEEQEELDDINESIIEENEEELYEDNNEIIETQSDTILNRYDNKIQQELALLSSSSSSSTSSSCYPSPTPIHDDNFDFDSTLKSEIRSEKAFLEVSYEFLSDLSKPQEPIKKSKIKHSKSFMNKNSEKNSKSAFRRSNFSRSFSAITSRFKNKNENTTGLRDINELKELNLNENSRGFDQQSTTNSSVSSPTLSTSSTKSTTLANSDETNQIKE</sequence>
<dbReference type="Gene3D" id="2.30.29.30">
    <property type="entry name" value="Pleckstrin-homology domain (PH domain)/Phosphotyrosine-binding domain (PTB)"/>
    <property type="match status" value="1"/>
</dbReference>
<dbReference type="PANTHER" id="PTHR11232:SF2">
    <property type="entry name" value="FI05246P"/>
    <property type="match status" value="1"/>
</dbReference>
<reference evidence="3" key="1">
    <citation type="submission" date="2021-02" db="EMBL/GenBank/DDBJ databases">
        <authorList>
            <person name="Nowell W R."/>
        </authorList>
    </citation>
    <scope>NUCLEOTIDE SEQUENCE</scope>
    <source>
        <strain evidence="3">Ploen Becks lab</strain>
    </source>
</reference>
<dbReference type="SUPFAM" id="SSF50729">
    <property type="entry name" value="PH domain-like"/>
    <property type="match status" value="1"/>
</dbReference>
<feature type="compositionally biased region" description="Polar residues" evidence="1">
    <location>
        <begin position="437"/>
        <end position="448"/>
    </location>
</feature>
<keyword evidence="4" id="KW-1185">Reference proteome</keyword>
<feature type="region of interest" description="Disordered" evidence="1">
    <location>
        <begin position="342"/>
        <end position="369"/>
    </location>
</feature>
<organism evidence="3 4">
    <name type="scientific">Brachionus calyciflorus</name>
    <dbReference type="NCBI Taxonomy" id="104777"/>
    <lineage>
        <taxon>Eukaryota</taxon>
        <taxon>Metazoa</taxon>
        <taxon>Spiralia</taxon>
        <taxon>Gnathifera</taxon>
        <taxon>Rotifera</taxon>
        <taxon>Eurotatoria</taxon>
        <taxon>Monogononta</taxon>
        <taxon>Pseudotrocha</taxon>
        <taxon>Ploima</taxon>
        <taxon>Brachionidae</taxon>
        <taxon>Brachionus</taxon>
    </lineage>
</organism>
<dbReference type="Pfam" id="PF14719">
    <property type="entry name" value="PID_2"/>
    <property type="match status" value="1"/>
</dbReference>
<dbReference type="PANTHER" id="PTHR11232">
    <property type="entry name" value="PHOSPHOTYROSINE INTERACTION DOMAIN-CONTAINING FAMILY MEMBER"/>
    <property type="match status" value="1"/>
</dbReference>